<evidence type="ECO:0000256" key="1">
    <source>
        <dbReference type="SAM" id="Phobius"/>
    </source>
</evidence>
<proteinExistence type="predicted"/>
<dbReference type="EMBL" id="FOQG01000004">
    <property type="protein sequence ID" value="SFI01231.1"/>
    <property type="molecule type" value="Genomic_DNA"/>
</dbReference>
<gene>
    <name evidence="2" type="ORF">SAMN05216561_10412</name>
</gene>
<sequence length="52" mass="5719">MYWSIAGVAGVIFLGLVAFRRQRAWRFVGLQVALTLMWVSLGSAAYAVLNGM</sequence>
<evidence type="ECO:0000313" key="2">
    <source>
        <dbReference type="EMBL" id="SFI01231.1"/>
    </source>
</evidence>
<dbReference type="AlphaFoldDB" id="A0A1I3ERF7"/>
<name>A0A1I3ERF7_9ACTN</name>
<feature type="transmembrane region" description="Helical" evidence="1">
    <location>
        <begin position="30"/>
        <end position="49"/>
    </location>
</feature>
<reference evidence="2 3" key="1">
    <citation type="submission" date="2016-10" db="EMBL/GenBank/DDBJ databases">
        <authorList>
            <person name="de Groot N.N."/>
        </authorList>
    </citation>
    <scope>NUCLEOTIDE SEQUENCE [LARGE SCALE GENOMIC DNA]</scope>
    <source>
        <strain evidence="2 3">CGMCC 1.11156</strain>
    </source>
</reference>
<keyword evidence="3" id="KW-1185">Reference proteome</keyword>
<keyword evidence="1" id="KW-0472">Membrane</keyword>
<keyword evidence="1" id="KW-0812">Transmembrane</keyword>
<dbReference type="Proteomes" id="UP000198649">
    <property type="component" value="Unassembled WGS sequence"/>
</dbReference>
<evidence type="ECO:0000313" key="3">
    <source>
        <dbReference type="Proteomes" id="UP000198649"/>
    </source>
</evidence>
<keyword evidence="1" id="KW-1133">Transmembrane helix</keyword>
<accession>A0A1I3ERF7</accession>
<dbReference type="RefSeq" id="WP_170259225.1">
    <property type="nucleotide sequence ID" value="NZ_BKAF01000019.1"/>
</dbReference>
<protein>
    <submittedName>
        <fullName evidence="2">Uncharacterized protein</fullName>
    </submittedName>
</protein>
<organism evidence="2 3">
    <name type="scientific">Nocardioides psychrotolerans</name>
    <dbReference type="NCBI Taxonomy" id="1005945"/>
    <lineage>
        <taxon>Bacteria</taxon>
        <taxon>Bacillati</taxon>
        <taxon>Actinomycetota</taxon>
        <taxon>Actinomycetes</taxon>
        <taxon>Propionibacteriales</taxon>
        <taxon>Nocardioidaceae</taxon>
        <taxon>Nocardioides</taxon>
    </lineage>
</organism>